<evidence type="ECO:0000256" key="1">
    <source>
        <dbReference type="SAM" id="Phobius"/>
    </source>
</evidence>
<keyword evidence="4" id="KW-1185">Reference proteome</keyword>
<dbReference type="PANTHER" id="PTHR33122">
    <property type="entry name" value="LIPID BINDING PROTEIN-RELATED"/>
    <property type="match status" value="1"/>
</dbReference>
<dbReference type="SUPFAM" id="SSF47699">
    <property type="entry name" value="Bifunctional inhibitor/lipid-transfer protein/seed storage 2S albumin"/>
    <property type="match status" value="1"/>
</dbReference>
<evidence type="ECO:0000313" key="4">
    <source>
        <dbReference type="Proteomes" id="UP001141806"/>
    </source>
</evidence>
<dbReference type="InterPro" id="IPR039265">
    <property type="entry name" value="DIR1-like"/>
</dbReference>
<dbReference type="Gene3D" id="1.10.110.10">
    <property type="entry name" value="Plant lipid-transfer and hydrophobic proteins"/>
    <property type="match status" value="1"/>
</dbReference>
<dbReference type="AlphaFoldDB" id="A0A9Q0GYW1"/>
<gene>
    <name evidence="3" type="ORF">NE237_012912</name>
</gene>
<name>A0A9Q0GYW1_9MAGN</name>
<organism evidence="3 4">
    <name type="scientific">Protea cynaroides</name>
    <dbReference type="NCBI Taxonomy" id="273540"/>
    <lineage>
        <taxon>Eukaryota</taxon>
        <taxon>Viridiplantae</taxon>
        <taxon>Streptophyta</taxon>
        <taxon>Embryophyta</taxon>
        <taxon>Tracheophyta</taxon>
        <taxon>Spermatophyta</taxon>
        <taxon>Magnoliopsida</taxon>
        <taxon>Proteales</taxon>
        <taxon>Proteaceae</taxon>
        <taxon>Protea</taxon>
    </lineage>
</organism>
<dbReference type="InterPro" id="IPR016140">
    <property type="entry name" value="Bifunc_inhib/LTP/seed_store"/>
</dbReference>
<dbReference type="EMBL" id="JAMYWD010000011">
    <property type="protein sequence ID" value="KAJ4956129.1"/>
    <property type="molecule type" value="Genomic_DNA"/>
</dbReference>
<sequence length="101" mass="10776">MEKHGIVMLVMIAILLGNELMVVKSQSICKMSGQGLMACKPSVTPPNPPPPTRDCCQALSHADLKCLCGYKNSSVLPALGIDPNLAMQLPEKCKLPKPSTC</sequence>
<dbReference type="GO" id="GO:0009627">
    <property type="term" value="P:systemic acquired resistance"/>
    <property type="evidence" value="ECO:0007669"/>
    <property type="project" value="InterPro"/>
</dbReference>
<dbReference type="InterPro" id="IPR044741">
    <property type="entry name" value="NsLTP-like"/>
</dbReference>
<dbReference type="GO" id="GO:0005504">
    <property type="term" value="F:fatty acid binding"/>
    <property type="evidence" value="ECO:0007669"/>
    <property type="project" value="InterPro"/>
</dbReference>
<proteinExistence type="predicted"/>
<feature type="domain" description="Bifunctional inhibitor/plant lipid transfer protein/seed storage helical" evidence="2">
    <location>
        <begin position="29"/>
        <end position="101"/>
    </location>
</feature>
<reference evidence="3" key="1">
    <citation type="journal article" date="2023" name="Plant J.">
        <title>The genome of the king protea, Protea cynaroides.</title>
        <authorList>
            <person name="Chang J."/>
            <person name="Duong T.A."/>
            <person name="Schoeman C."/>
            <person name="Ma X."/>
            <person name="Roodt D."/>
            <person name="Barker N."/>
            <person name="Li Z."/>
            <person name="Van de Peer Y."/>
            <person name="Mizrachi E."/>
        </authorList>
    </citation>
    <scope>NUCLEOTIDE SEQUENCE</scope>
    <source>
        <tissue evidence="3">Young leaves</tissue>
    </source>
</reference>
<keyword evidence="1" id="KW-0472">Membrane</keyword>
<dbReference type="InterPro" id="IPR036312">
    <property type="entry name" value="Bifun_inhib/LTP/seed_sf"/>
</dbReference>
<feature type="transmembrane region" description="Helical" evidence="1">
    <location>
        <begin position="6"/>
        <end position="23"/>
    </location>
</feature>
<dbReference type="OrthoDB" id="643149at2759"/>
<keyword evidence="1" id="KW-0812">Transmembrane</keyword>
<dbReference type="CDD" id="cd04660">
    <property type="entry name" value="nsLTP_like"/>
    <property type="match status" value="1"/>
</dbReference>
<dbReference type="Pfam" id="PF14368">
    <property type="entry name" value="LTP_2"/>
    <property type="match status" value="1"/>
</dbReference>
<evidence type="ECO:0000313" key="3">
    <source>
        <dbReference type="EMBL" id="KAJ4956129.1"/>
    </source>
</evidence>
<keyword evidence="1" id="KW-1133">Transmembrane helix</keyword>
<dbReference type="PANTHER" id="PTHR33122:SF63">
    <property type="entry name" value="BIFUNCTIONAL INHIBITOR_PLANT LIPID TRANSFER PROTEIN_SEED STORAGE HELICAL DOMAIN-CONTAINING PROTEIN"/>
    <property type="match status" value="1"/>
</dbReference>
<dbReference type="SMART" id="SM00499">
    <property type="entry name" value="AAI"/>
    <property type="match status" value="1"/>
</dbReference>
<evidence type="ECO:0000259" key="2">
    <source>
        <dbReference type="SMART" id="SM00499"/>
    </source>
</evidence>
<accession>A0A9Q0GYW1</accession>
<comment type="caution">
    <text evidence="3">The sequence shown here is derived from an EMBL/GenBank/DDBJ whole genome shotgun (WGS) entry which is preliminary data.</text>
</comment>
<dbReference type="Proteomes" id="UP001141806">
    <property type="component" value="Unassembled WGS sequence"/>
</dbReference>
<protein>
    <recommendedName>
        <fullName evidence="2">Bifunctional inhibitor/plant lipid transfer protein/seed storage helical domain-containing protein</fullName>
    </recommendedName>
</protein>